<dbReference type="PANTHER" id="PTHR36115:SF4">
    <property type="entry name" value="MEMBRANE PROTEIN"/>
    <property type="match status" value="1"/>
</dbReference>
<protein>
    <submittedName>
        <fullName evidence="9">Uncharacterized membrane protein YckC, RDD family</fullName>
    </submittedName>
</protein>
<proteinExistence type="predicted"/>
<evidence type="ECO:0000256" key="7">
    <source>
        <dbReference type="SAM" id="Phobius"/>
    </source>
</evidence>
<accession>A0ABY1PTM7</accession>
<evidence type="ECO:0000313" key="10">
    <source>
        <dbReference type="Proteomes" id="UP001158067"/>
    </source>
</evidence>
<dbReference type="InterPro" id="IPR051791">
    <property type="entry name" value="Pra-immunoreactive"/>
</dbReference>
<evidence type="ECO:0000256" key="3">
    <source>
        <dbReference type="ARBA" id="ARBA00022692"/>
    </source>
</evidence>
<dbReference type="Proteomes" id="UP001158067">
    <property type="component" value="Unassembled WGS sequence"/>
</dbReference>
<dbReference type="InterPro" id="IPR010432">
    <property type="entry name" value="RDD"/>
</dbReference>
<evidence type="ECO:0000256" key="4">
    <source>
        <dbReference type="ARBA" id="ARBA00022989"/>
    </source>
</evidence>
<evidence type="ECO:0000256" key="6">
    <source>
        <dbReference type="SAM" id="MobiDB-lite"/>
    </source>
</evidence>
<dbReference type="PANTHER" id="PTHR36115">
    <property type="entry name" value="PROLINE-RICH ANTIGEN HOMOLOG-RELATED"/>
    <property type="match status" value="1"/>
</dbReference>
<feature type="transmembrane region" description="Helical" evidence="7">
    <location>
        <begin position="157"/>
        <end position="177"/>
    </location>
</feature>
<organism evidence="9 10">
    <name type="scientific">Neorhodopirellula lusitana</name>
    <dbReference type="NCBI Taxonomy" id="445327"/>
    <lineage>
        <taxon>Bacteria</taxon>
        <taxon>Pseudomonadati</taxon>
        <taxon>Planctomycetota</taxon>
        <taxon>Planctomycetia</taxon>
        <taxon>Pirellulales</taxon>
        <taxon>Pirellulaceae</taxon>
        <taxon>Neorhodopirellula</taxon>
    </lineage>
</organism>
<feature type="compositionally biased region" description="Polar residues" evidence="6">
    <location>
        <begin position="56"/>
        <end position="67"/>
    </location>
</feature>
<evidence type="ECO:0000256" key="2">
    <source>
        <dbReference type="ARBA" id="ARBA00022475"/>
    </source>
</evidence>
<feature type="compositionally biased region" description="Low complexity" evidence="6">
    <location>
        <begin position="36"/>
        <end position="55"/>
    </location>
</feature>
<dbReference type="RefSeq" id="WP_283431505.1">
    <property type="nucleotide sequence ID" value="NZ_FXUG01000002.1"/>
</dbReference>
<feature type="compositionally biased region" description="Low complexity" evidence="6">
    <location>
        <begin position="68"/>
        <end position="83"/>
    </location>
</feature>
<gene>
    <name evidence="9" type="ORF">SAMN06265222_102169</name>
</gene>
<evidence type="ECO:0000256" key="5">
    <source>
        <dbReference type="ARBA" id="ARBA00023136"/>
    </source>
</evidence>
<feature type="domain" description="RDD" evidence="8">
    <location>
        <begin position="143"/>
        <end position="258"/>
    </location>
</feature>
<comment type="subcellular location">
    <subcellularLocation>
        <location evidence="1">Cell membrane</location>
        <topology evidence="1">Multi-pass membrane protein</topology>
    </subcellularLocation>
</comment>
<keyword evidence="2" id="KW-1003">Cell membrane</keyword>
<evidence type="ECO:0000313" key="9">
    <source>
        <dbReference type="EMBL" id="SMP46712.1"/>
    </source>
</evidence>
<evidence type="ECO:0000256" key="1">
    <source>
        <dbReference type="ARBA" id="ARBA00004651"/>
    </source>
</evidence>
<keyword evidence="3 7" id="KW-0812">Transmembrane</keyword>
<feature type="region of interest" description="Disordered" evidence="6">
    <location>
        <begin position="34"/>
        <end position="87"/>
    </location>
</feature>
<dbReference type="EMBL" id="FXUG01000002">
    <property type="protein sequence ID" value="SMP46712.1"/>
    <property type="molecule type" value="Genomic_DNA"/>
</dbReference>
<feature type="transmembrane region" description="Helical" evidence="7">
    <location>
        <begin position="189"/>
        <end position="209"/>
    </location>
</feature>
<keyword evidence="10" id="KW-1185">Reference proteome</keyword>
<keyword evidence="4 7" id="KW-1133">Transmembrane helix</keyword>
<sequence>MKLKCPGCAKLLQIPESAIGKVVKCSCGKQLRVPVPKGAGAAPAGGRPEAPQQAASRATQPSRPTQTPRSASQARPSQPSASPLGVDAGMFDELTETDLAPVAVVPQPGVRPAGGGGGGAAPNPYASTMTDAPASGAKLGPLASQNKRFANYFLDGIFTYMISFAIGMVFAIVMIGQNNGEPLSPDQEANMNLLASGLGMLSFAIYYCLMEAFCGATLAKFITGTRVVAEDGSKAGFGKILGRSLARMIPFDPLSFLFGDTRLGWHDTLSGTRVVDIRNG</sequence>
<evidence type="ECO:0000259" key="8">
    <source>
        <dbReference type="Pfam" id="PF06271"/>
    </source>
</evidence>
<reference evidence="9 10" key="1">
    <citation type="submission" date="2017-05" db="EMBL/GenBank/DDBJ databases">
        <authorList>
            <person name="Varghese N."/>
            <person name="Submissions S."/>
        </authorList>
    </citation>
    <scope>NUCLEOTIDE SEQUENCE [LARGE SCALE GENOMIC DNA]</scope>
    <source>
        <strain evidence="9 10">DSM 25457</strain>
    </source>
</reference>
<keyword evidence="5 7" id="KW-0472">Membrane</keyword>
<dbReference type="Pfam" id="PF06271">
    <property type="entry name" value="RDD"/>
    <property type="match status" value="1"/>
</dbReference>
<comment type="caution">
    <text evidence="9">The sequence shown here is derived from an EMBL/GenBank/DDBJ whole genome shotgun (WGS) entry which is preliminary data.</text>
</comment>
<name>A0ABY1PTM7_9BACT</name>